<proteinExistence type="predicted"/>
<keyword evidence="4" id="KW-1185">Reference proteome</keyword>
<dbReference type="InterPro" id="IPR008927">
    <property type="entry name" value="6-PGluconate_DH-like_C_sf"/>
</dbReference>
<name>A0A4R2NSD1_9FLAO</name>
<dbReference type="PANTHER" id="PTHR40459">
    <property type="entry name" value="CONSERVED HYPOTHETICAL ALANINE AND LEUCINE RICH PROTEIN"/>
    <property type="match status" value="1"/>
</dbReference>
<organism evidence="3 4">
    <name type="scientific">Tenacibaculum skagerrakense</name>
    <dbReference type="NCBI Taxonomy" id="186571"/>
    <lineage>
        <taxon>Bacteria</taxon>
        <taxon>Pseudomonadati</taxon>
        <taxon>Bacteroidota</taxon>
        <taxon>Flavobacteriia</taxon>
        <taxon>Flavobacteriales</taxon>
        <taxon>Flavobacteriaceae</taxon>
        <taxon>Tenacibaculum</taxon>
    </lineage>
</organism>
<comment type="caution">
    <text evidence="3">The sequence shown here is derived from an EMBL/GenBank/DDBJ whole genome shotgun (WGS) entry which is preliminary data.</text>
</comment>
<evidence type="ECO:0000313" key="3">
    <source>
        <dbReference type="EMBL" id="TCP24328.1"/>
    </source>
</evidence>
<evidence type="ECO:0000259" key="2">
    <source>
        <dbReference type="Pfam" id="PF10728"/>
    </source>
</evidence>
<dbReference type="InterPro" id="IPR037108">
    <property type="entry name" value="TM1727-like_C_sf"/>
</dbReference>
<protein>
    <submittedName>
        <fullName evidence="3">Coenzyme F420-dependent NADP oxidoreductase-like protein</fullName>
    </submittedName>
</protein>
<gene>
    <name evidence="3" type="ORF">EV195_106133</name>
</gene>
<dbReference type="InterPro" id="IPR036291">
    <property type="entry name" value="NAD(P)-bd_dom_sf"/>
</dbReference>
<dbReference type="AlphaFoldDB" id="A0A4R2NSD1"/>
<evidence type="ECO:0000259" key="1">
    <source>
        <dbReference type="Pfam" id="PF03807"/>
    </source>
</evidence>
<dbReference type="Pfam" id="PF10728">
    <property type="entry name" value="DUF2520"/>
    <property type="match status" value="1"/>
</dbReference>
<sequence>MITAVLLGGGNVAHHLAEAFLASKDIILKQLYARNATSVAKFQHDVSITDDLNLLEEADVYIIAISDDAIGDLSHQLFGNKLVVHTSGSVSMDSLENEGRKGIFYPLQSFSKTKPVDFSEIPICIEAENSKDLELLEKLAYYISPKVYKISSDQRSKLHVAAVFVNNFTNHMYKIGNDICKQYDVPFEVLLPLIKETAAKIEEVSPNEAQTGPAKRNDQETIQRHLNLLDTKQQEIYQLITKSIQNG</sequence>
<dbReference type="SUPFAM" id="SSF51735">
    <property type="entry name" value="NAD(P)-binding Rossmann-fold domains"/>
    <property type="match status" value="1"/>
</dbReference>
<dbReference type="Proteomes" id="UP000294564">
    <property type="component" value="Unassembled WGS sequence"/>
</dbReference>
<dbReference type="InterPro" id="IPR018931">
    <property type="entry name" value="DUF2520"/>
</dbReference>
<accession>A0A4R2NSD1</accession>
<evidence type="ECO:0000313" key="4">
    <source>
        <dbReference type="Proteomes" id="UP000294564"/>
    </source>
</evidence>
<dbReference type="SUPFAM" id="SSF48179">
    <property type="entry name" value="6-phosphogluconate dehydrogenase C-terminal domain-like"/>
    <property type="match status" value="1"/>
</dbReference>
<dbReference type="OrthoDB" id="9810755at2"/>
<dbReference type="Pfam" id="PF03807">
    <property type="entry name" value="F420_oxidored"/>
    <property type="match status" value="1"/>
</dbReference>
<reference evidence="3 4" key="1">
    <citation type="submission" date="2019-03" db="EMBL/GenBank/DDBJ databases">
        <title>Genomic Encyclopedia of Type Strains, Phase IV (KMG-IV): sequencing the most valuable type-strain genomes for metagenomic binning, comparative biology and taxonomic classification.</title>
        <authorList>
            <person name="Goeker M."/>
        </authorList>
    </citation>
    <scope>NUCLEOTIDE SEQUENCE [LARGE SCALE GENOMIC DNA]</scope>
    <source>
        <strain evidence="3 4">DSM 14836</strain>
    </source>
</reference>
<dbReference type="Gene3D" id="3.40.50.720">
    <property type="entry name" value="NAD(P)-binding Rossmann-like Domain"/>
    <property type="match status" value="1"/>
</dbReference>
<feature type="domain" description="DUF2520" evidence="2">
    <location>
        <begin position="121"/>
        <end position="244"/>
    </location>
</feature>
<dbReference type="InterPro" id="IPR028939">
    <property type="entry name" value="P5C_Rdtase_cat_N"/>
</dbReference>
<feature type="domain" description="Pyrroline-5-carboxylate reductase catalytic N-terminal" evidence="1">
    <location>
        <begin position="6"/>
        <end position="84"/>
    </location>
</feature>
<dbReference type="PANTHER" id="PTHR40459:SF1">
    <property type="entry name" value="CONSERVED HYPOTHETICAL ALANINE AND LEUCINE RICH PROTEIN"/>
    <property type="match status" value="1"/>
</dbReference>
<dbReference type="Gene3D" id="1.10.1040.20">
    <property type="entry name" value="ProC-like, C-terminal domain"/>
    <property type="match status" value="1"/>
</dbReference>
<dbReference type="EMBL" id="SLXM01000006">
    <property type="protein sequence ID" value="TCP24328.1"/>
    <property type="molecule type" value="Genomic_DNA"/>
</dbReference>